<comment type="caution">
    <text evidence="1">The sequence shown here is derived from an EMBL/GenBank/DDBJ whole genome shotgun (WGS) entry which is preliminary data.</text>
</comment>
<reference evidence="1 2" key="1">
    <citation type="submission" date="2023-07" db="EMBL/GenBank/DDBJ databases">
        <title>Genomic Encyclopedia of Type Strains, Phase IV (KMG-IV): sequencing the most valuable type-strain genomes for metagenomic binning, comparative biology and taxonomic classification.</title>
        <authorList>
            <person name="Goeker M."/>
        </authorList>
    </citation>
    <scope>NUCLEOTIDE SEQUENCE [LARGE SCALE GENOMIC DNA]</scope>
    <source>
        <strain evidence="1 2">DSM 29005</strain>
    </source>
</reference>
<name>A0ABT9ZFL8_9BACI</name>
<gene>
    <name evidence="1" type="ORF">J2S19_002031</name>
</gene>
<proteinExistence type="predicted"/>
<keyword evidence="1" id="KW-0648">Protein biosynthesis</keyword>
<dbReference type="GO" id="GO:0003743">
    <property type="term" value="F:translation initiation factor activity"/>
    <property type="evidence" value="ECO:0007669"/>
    <property type="project" value="UniProtKB-KW"/>
</dbReference>
<protein>
    <submittedName>
        <fullName evidence="1">Translation elongation factor P/translation initiation factor 5A</fullName>
    </submittedName>
</protein>
<dbReference type="GO" id="GO:0003746">
    <property type="term" value="F:translation elongation factor activity"/>
    <property type="evidence" value="ECO:0007669"/>
    <property type="project" value="UniProtKB-KW"/>
</dbReference>
<evidence type="ECO:0000313" key="1">
    <source>
        <dbReference type="EMBL" id="MDQ0230775.1"/>
    </source>
</evidence>
<dbReference type="EMBL" id="JAUSUD010000007">
    <property type="protein sequence ID" value="MDQ0230775.1"/>
    <property type="molecule type" value="Genomic_DNA"/>
</dbReference>
<dbReference type="Proteomes" id="UP001234495">
    <property type="component" value="Unassembled WGS sequence"/>
</dbReference>
<evidence type="ECO:0000313" key="2">
    <source>
        <dbReference type="Proteomes" id="UP001234495"/>
    </source>
</evidence>
<accession>A0ABT9ZFL8</accession>
<keyword evidence="1" id="KW-0251">Elongation factor</keyword>
<keyword evidence="2" id="KW-1185">Reference proteome</keyword>
<dbReference type="RefSeq" id="WP_307340666.1">
    <property type="nucleotide sequence ID" value="NZ_JAUSUD010000007.1"/>
</dbReference>
<sequence length="149" mass="17836">MSKSYKLEYRLNDPVNHYPALFHYEFSNPTEIFCRRLCEFFVKNEKVYVKTSSSYEHDFYVIYVNVDDEETSFANAETYSHVTLEIRDYKEYSESPLLYTYDLYSHEEALSYIGSDYLMLNNTEYEKISAEIDEDRSTYVVYVTKTTGY</sequence>
<keyword evidence="1" id="KW-0396">Initiation factor</keyword>
<organism evidence="1 2">
    <name type="scientific">Metabacillus malikii</name>
    <dbReference type="NCBI Taxonomy" id="1504265"/>
    <lineage>
        <taxon>Bacteria</taxon>
        <taxon>Bacillati</taxon>
        <taxon>Bacillota</taxon>
        <taxon>Bacilli</taxon>
        <taxon>Bacillales</taxon>
        <taxon>Bacillaceae</taxon>
        <taxon>Metabacillus</taxon>
    </lineage>
</organism>